<protein>
    <submittedName>
        <fullName evidence="2">Uncharacterized protein</fullName>
    </submittedName>
</protein>
<reference evidence="2" key="2">
    <citation type="journal article" date="2015" name="Fish Shellfish Immunol.">
        <title>Early steps in the European eel (Anguilla anguilla)-Vibrio vulnificus interaction in the gills: Role of the RtxA13 toxin.</title>
        <authorList>
            <person name="Callol A."/>
            <person name="Pajuelo D."/>
            <person name="Ebbesson L."/>
            <person name="Teles M."/>
            <person name="MacKenzie S."/>
            <person name="Amaro C."/>
        </authorList>
    </citation>
    <scope>NUCLEOTIDE SEQUENCE</scope>
</reference>
<name>A0A0E9SU52_ANGAN</name>
<dbReference type="AlphaFoldDB" id="A0A0E9SU52"/>
<accession>A0A0E9SU52</accession>
<evidence type="ECO:0000256" key="1">
    <source>
        <dbReference type="SAM" id="MobiDB-lite"/>
    </source>
</evidence>
<reference evidence="2" key="1">
    <citation type="submission" date="2014-11" db="EMBL/GenBank/DDBJ databases">
        <authorList>
            <person name="Amaro Gonzalez C."/>
        </authorList>
    </citation>
    <scope>NUCLEOTIDE SEQUENCE</scope>
</reference>
<organism evidence="2">
    <name type="scientific">Anguilla anguilla</name>
    <name type="common">European freshwater eel</name>
    <name type="synonym">Muraena anguilla</name>
    <dbReference type="NCBI Taxonomy" id="7936"/>
    <lineage>
        <taxon>Eukaryota</taxon>
        <taxon>Metazoa</taxon>
        <taxon>Chordata</taxon>
        <taxon>Craniata</taxon>
        <taxon>Vertebrata</taxon>
        <taxon>Euteleostomi</taxon>
        <taxon>Actinopterygii</taxon>
        <taxon>Neopterygii</taxon>
        <taxon>Teleostei</taxon>
        <taxon>Anguilliformes</taxon>
        <taxon>Anguillidae</taxon>
        <taxon>Anguilla</taxon>
    </lineage>
</organism>
<proteinExistence type="predicted"/>
<feature type="compositionally biased region" description="Basic and acidic residues" evidence="1">
    <location>
        <begin position="1"/>
        <end position="16"/>
    </location>
</feature>
<evidence type="ECO:0000313" key="2">
    <source>
        <dbReference type="EMBL" id="JAH44195.1"/>
    </source>
</evidence>
<dbReference type="EMBL" id="GBXM01064382">
    <property type="protein sequence ID" value="JAH44195.1"/>
    <property type="molecule type" value="Transcribed_RNA"/>
</dbReference>
<feature type="region of interest" description="Disordered" evidence="1">
    <location>
        <begin position="1"/>
        <end position="28"/>
    </location>
</feature>
<sequence length="28" mass="3293">MDQGRPQHREGKRNKGPESFCKLIRVKP</sequence>